<feature type="transmembrane region" description="Helical" evidence="1">
    <location>
        <begin position="24"/>
        <end position="48"/>
    </location>
</feature>
<keyword evidence="1" id="KW-0812">Transmembrane</keyword>
<dbReference type="InterPro" id="IPR029052">
    <property type="entry name" value="Metallo-depent_PP-like"/>
</dbReference>
<dbReference type="GeneID" id="26904892"/>
<dbReference type="AlphaFoldDB" id="A0A0M9G1L0"/>
<dbReference type="Pfam" id="PF00149">
    <property type="entry name" value="Metallophos"/>
    <property type="match status" value="1"/>
</dbReference>
<dbReference type="EMBL" id="LGTL01000008">
    <property type="protein sequence ID" value="KPA80328.1"/>
    <property type="molecule type" value="Genomic_DNA"/>
</dbReference>
<dbReference type="VEuPathDB" id="TriTrypDB:LpyrH10_08_0500"/>
<dbReference type="GO" id="GO:0016787">
    <property type="term" value="F:hydrolase activity"/>
    <property type="evidence" value="ECO:0007669"/>
    <property type="project" value="InterPro"/>
</dbReference>
<gene>
    <name evidence="3" type="ORF">ABB37_04601</name>
</gene>
<organism evidence="3 4">
    <name type="scientific">Leptomonas pyrrhocoris</name>
    <name type="common">Firebug parasite</name>
    <dbReference type="NCBI Taxonomy" id="157538"/>
    <lineage>
        <taxon>Eukaryota</taxon>
        <taxon>Discoba</taxon>
        <taxon>Euglenozoa</taxon>
        <taxon>Kinetoplastea</taxon>
        <taxon>Metakinetoplastina</taxon>
        <taxon>Trypanosomatida</taxon>
        <taxon>Trypanosomatidae</taxon>
        <taxon>Leishmaniinae</taxon>
        <taxon>Leptomonas</taxon>
    </lineage>
</organism>
<dbReference type="PANTHER" id="PTHR46546:SF4">
    <property type="entry name" value="SHEWANELLA-LIKE PROTEIN PHOSPHATASE 1"/>
    <property type="match status" value="1"/>
</dbReference>
<evidence type="ECO:0000256" key="1">
    <source>
        <dbReference type="SAM" id="Phobius"/>
    </source>
</evidence>
<feature type="domain" description="Calcineurin-like phosphoesterase" evidence="2">
    <location>
        <begin position="86"/>
        <end position="304"/>
    </location>
</feature>
<protein>
    <recommendedName>
        <fullName evidence="2">Calcineurin-like phosphoesterase domain-containing protein</fullName>
    </recommendedName>
</protein>
<dbReference type="PANTHER" id="PTHR46546">
    <property type="entry name" value="SHEWANELLA-LIKE PROTEIN PHOSPHATASE 1"/>
    <property type="match status" value="1"/>
</dbReference>
<reference evidence="3 4" key="1">
    <citation type="submission" date="2015-07" db="EMBL/GenBank/DDBJ databases">
        <title>High-quality genome of monoxenous trypanosomatid Leptomonas pyrrhocoris.</title>
        <authorList>
            <person name="Flegontov P."/>
            <person name="Butenko A."/>
            <person name="Firsov S."/>
            <person name="Vlcek C."/>
            <person name="Logacheva M.D."/>
            <person name="Field M."/>
            <person name="Filatov D."/>
            <person name="Flegontova O."/>
            <person name="Gerasimov E."/>
            <person name="Jackson A.P."/>
            <person name="Kelly S."/>
            <person name="Opperdoes F."/>
            <person name="O'Reilly A."/>
            <person name="Votypka J."/>
            <person name="Yurchenko V."/>
            <person name="Lukes J."/>
        </authorList>
    </citation>
    <scope>NUCLEOTIDE SEQUENCE [LARGE SCALE GENOMIC DNA]</scope>
    <source>
        <strain evidence="3">H10</strain>
    </source>
</reference>
<dbReference type="OrthoDB" id="5976022at2759"/>
<dbReference type="SUPFAM" id="SSF56300">
    <property type="entry name" value="Metallo-dependent phosphatases"/>
    <property type="match status" value="1"/>
</dbReference>
<evidence type="ECO:0000259" key="2">
    <source>
        <dbReference type="Pfam" id="PF00149"/>
    </source>
</evidence>
<keyword evidence="1" id="KW-1133">Transmembrane helix</keyword>
<dbReference type="RefSeq" id="XP_015658767.1">
    <property type="nucleotide sequence ID" value="XM_015802323.1"/>
</dbReference>
<keyword evidence="4" id="KW-1185">Reference proteome</keyword>
<dbReference type="EMBL" id="LGTL01000008">
    <property type="protein sequence ID" value="KPA80327.1"/>
    <property type="molecule type" value="Genomic_DNA"/>
</dbReference>
<dbReference type="Gene3D" id="3.60.21.10">
    <property type="match status" value="1"/>
</dbReference>
<dbReference type="Proteomes" id="UP000037923">
    <property type="component" value="Unassembled WGS sequence"/>
</dbReference>
<name>A0A0M9G1L0_LEPPY</name>
<evidence type="ECO:0000313" key="4">
    <source>
        <dbReference type="Proteomes" id="UP000037923"/>
    </source>
</evidence>
<evidence type="ECO:0000313" key="3">
    <source>
        <dbReference type="EMBL" id="KPA80327.1"/>
    </source>
</evidence>
<proteinExistence type="predicted"/>
<dbReference type="OMA" id="CIMISTS"/>
<dbReference type="RefSeq" id="XP_015658766.1">
    <property type="nucleotide sequence ID" value="XM_015802322.1"/>
</dbReference>
<comment type="caution">
    <text evidence="3">The sequence shown here is derived from an EMBL/GenBank/DDBJ whole genome shotgun (WGS) entry which is preliminary data.</text>
</comment>
<accession>A0A0M9G1L0</accession>
<dbReference type="InterPro" id="IPR004843">
    <property type="entry name" value="Calcineurin-like_PHP"/>
</dbReference>
<keyword evidence="1" id="KW-0472">Membrane</keyword>
<sequence length="379" mass="40912">MSASRTVEALLTRLRSPKNVRSPLVFWTVLVLVFMATFIISSFPLRLYTPTVGFQLRQHRQLPKPRPVSPVVTPAGSSVIEGTYHRVVVVGDLHGDLDRLRSVLRAAQVLDEVTDSWRDGCTDILVQLGDVVDRGPDAPALLQLLHRLRTEAAKAGGQVVTLSGHHEMLALMGSTSDIHPSLLEGSSGSLGFRHLYGVGGRYGRMLVEDNLAAVLIGDVVYVHGGLTATYAAYGMEQLNNELWYQGLMAASLSKHVFHSPDSPLRDRSIVAAAMQSNCGPLDEALRALSKKEGITVGAMVVGHSVMEKGKVGSWCNGRLVSADVGLSRYIEGGGYEAYVTVDPYVAPEKGKRARKTVSTASRIHAHYPLGSGVRVPSNT</sequence>